<dbReference type="GO" id="GO:0005509">
    <property type="term" value="F:calcium ion binding"/>
    <property type="evidence" value="ECO:0007669"/>
    <property type="project" value="InterPro"/>
</dbReference>
<evidence type="ECO:0000256" key="10">
    <source>
        <dbReference type="ARBA" id="ARBA00022837"/>
    </source>
</evidence>
<evidence type="ECO:0000313" key="14">
    <source>
        <dbReference type="Proteomes" id="UP000581189"/>
    </source>
</evidence>
<dbReference type="GO" id="GO:0005615">
    <property type="term" value="C:extracellular space"/>
    <property type="evidence" value="ECO:0007669"/>
    <property type="project" value="InterPro"/>
</dbReference>
<protein>
    <submittedName>
        <fullName evidence="13">M10 family metallopeptidase C-terminal domain-containing protein</fullName>
    </submittedName>
</protein>
<dbReference type="GO" id="GO:0004222">
    <property type="term" value="F:metalloendopeptidase activity"/>
    <property type="evidence" value="ECO:0007669"/>
    <property type="project" value="InterPro"/>
</dbReference>
<dbReference type="InterPro" id="IPR001818">
    <property type="entry name" value="Pept_M10_metallopeptidase"/>
</dbReference>
<feature type="region of interest" description="Disordered" evidence="11">
    <location>
        <begin position="628"/>
        <end position="647"/>
    </location>
</feature>
<reference evidence="13 14" key="1">
    <citation type="submission" date="2020-08" db="EMBL/GenBank/DDBJ databases">
        <authorList>
            <person name="Kim C.M."/>
        </authorList>
    </citation>
    <scope>NUCLEOTIDE SEQUENCE [LARGE SCALE GENOMIC DNA]</scope>
    <source>
        <strain evidence="13 14">SR9</strain>
    </source>
</reference>
<dbReference type="GO" id="GO:0008270">
    <property type="term" value="F:zinc ion binding"/>
    <property type="evidence" value="ECO:0007669"/>
    <property type="project" value="InterPro"/>
</dbReference>
<keyword evidence="14" id="KW-1185">Reference proteome</keyword>
<evidence type="ECO:0000256" key="2">
    <source>
        <dbReference type="ARBA" id="ARBA00004613"/>
    </source>
</evidence>
<dbReference type="PRINTS" id="PR00313">
    <property type="entry name" value="CABNDNGRPT"/>
</dbReference>
<comment type="subcellular location">
    <subcellularLocation>
        <location evidence="2">Secreted</location>
    </subcellularLocation>
</comment>
<evidence type="ECO:0000256" key="1">
    <source>
        <dbReference type="ARBA" id="ARBA00001913"/>
    </source>
</evidence>
<evidence type="ECO:0000256" key="5">
    <source>
        <dbReference type="ARBA" id="ARBA00022670"/>
    </source>
</evidence>
<keyword evidence="4" id="KW-0964">Secreted</keyword>
<dbReference type="PANTHER" id="PTHR38340:SF1">
    <property type="entry name" value="S-LAYER PROTEIN"/>
    <property type="match status" value="1"/>
</dbReference>
<dbReference type="AlphaFoldDB" id="A0A7W4DAJ3"/>
<sequence length="1066" mass="109468">MPSPSGSTAFSYVGLSNDSQIDSLIYGTKWGSTTGSGVTLSYSFLNSSSQFASNYSSDNEPLFDFVLTSGQQSAATAALAEWSAVANITFSKVTETSSQVGTLRFGGYLAMDDQAAAWAYLPGSTASAGDIWLHPYTSTNPQPGQFDYHVLVHEIGHALGLKHPFETSFLSGETLAGTEYDDVRYTVMSYNDPYYFEPTGPMLLDIAAIQYLYGANMNWQTGNNTYKWDAGSSVFETIWDAGGTDTIDGSNQASAVNLNLNAGSFSSIGKAFWNGSTYINNCLAIAYGAQIENATGSKYNDTLTGNALNNVLNGGAGADRMTGGNGNDTYYVDHTGDVVSESEADRNLGGSDTIYSYLSAYSLGANLETLRLMSSSTASGSGNALDNTLFAGAGNNSLNGGDGNDTLSYRYASLGVTASLALSSAQTTGGSGSDTLRNFENLYGSKYDDKLSGNADANKLGGDAGKDVLDGGAGADQMIGGDGNDTYYVDDSGDSVSEANADAAIGGTDIVLSYLADYSLGANLENLRIMASGSANGSGNALNNLIHAGVGDNVLDGSSGNDTLSYRYASQGVSVSLALSGAQNTGGSGNDTLLSFENLNGSQHDDHLIGTAAANKLSGDLGNDILDGGAGADQMTGGDGNDSYHVDHTSDVVSETNADRTTGGSDTVLSYLSAYTLGSNLENLRIMATGNANGSGNTLNNVIYAGAGNNVLDGSSGNDTLSYRYASQGVSVDLNLTTSQATGGSGSDTLRNFENLSGSKYDDKLLGNSANNKLSGDTGNDILNGRGGADNMIGGDGNDSYYVDNSGDIVSETNADLASGGSDTVYSYLSAYNLGANLENLRIQATGNANGNGNALNNTIHAGSGNNRLDGGAGEDTLSYSTATAGITLNLGLTSAQATGSSGSDTVLNFENLTGSNYNDRLTGNSLANTLRGNAGNDQLNGGQGNDILIGGSGADQLTGGSGLDRFIFNALSELGLGSLRDVIEDFKFAEGDLLDFSGLDADSTTVGVTETFAFINADAFTEGSATAQLRFEGGMLYGSVDADADAEFEIQLIGVASLDSSSLVA</sequence>
<dbReference type="EMBL" id="JACJFN010000001">
    <property type="protein sequence ID" value="MBB1519033.1"/>
    <property type="molecule type" value="Genomic_DNA"/>
</dbReference>
<dbReference type="InterPro" id="IPR001343">
    <property type="entry name" value="Hemolysn_Ca-bd"/>
</dbReference>
<dbReference type="InterPro" id="IPR050557">
    <property type="entry name" value="RTX_toxin/Mannuronan_C5-epim"/>
</dbReference>
<organism evidence="13 14">
    <name type="scientific">Aquipseudomonas guryensis</name>
    <dbReference type="NCBI Taxonomy" id="2759165"/>
    <lineage>
        <taxon>Bacteria</taxon>
        <taxon>Pseudomonadati</taxon>
        <taxon>Pseudomonadota</taxon>
        <taxon>Gammaproteobacteria</taxon>
        <taxon>Pseudomonadales</taxon>
        <taxon>Pseudomonadaceae</taxon>
        <taxon>Aquipseudomonas</taxon>
    </lineage>
</organism>
<keyword evidence="6" id="KW-0479">Metal-binding</keyword>
<dbReference type="Pfam" id="PF08548">
    <property type="entry name" value="Peptidase_M10_C"/>
    <property type="match status" value="1"/>
</dbReference>
<evidence type="ECO:0000256" key="8">
    <source>
        <dbReference type="ARBA" id="ARBA00022801"/>
    </source>
</evidence>
<evidence type="ECO:0000256" key="9">
    <source>
        <dbReference type="ARBA" id="ARBA00022833"/>
    </source>
</evidence>
<evidence type="ECO:0000256" key="4">
    <source>
        <dbReference type="ARBA" id="ARBA00022525"/>
    </source>
</evidence>
<gene>
    <name evidence="13" type="ORF">H3H45_07250</name>
</gene>
<dbReference type="InterPro" id="IPR006026">
    <property type="entry name" value="Peptidase_Metallo"/>
</dbReference>
<evidence type="ECO:0000256" key="3">
    <source>
        <dbReference type="ARBA" id="ARBA00009490"/>
    </source>
</evidence>
<dbReference type="GO" id="GO:0006508">
    <property type="term" value="P:proteolysis"/>
    <property type="evidence" value="ECO:0007669"/>
    <property type="project" value="UniProtKB-KW"/>
</dbReference>
<evidence type="ECO:0000313" key="13">
    <source>
        <dbReference type="EMBL" id="MBB1519033.1"/>
    </source>
</evidence>
<dbReference type="InterPro" id="IPR034033">
    <property type="entry name" value="Serralysin-like"/>
</dbReference>
<feature type="domain" description="Peptidase metallopeptidase" evidence="12">
    <location>
        <begin position="26"/>
        <end position="215"/>
    </location>
</feature>
<dbReference type="CDD" id="cd04277">
    <property type="entry name" value="ZnMc_serralysin_like"/>
    <property type="match status" value="1"/>
</dbReference>
<dbReference type="Gene3D" id="2.150.10.10">
    <property type="entry name" value="Serralysin-like metalloprotease, C-terminal"/>
    <property type="match status" value="5"/>
</dbReference>
<name>A0A7W4DAJ3_9GAMM</name>
<dbReference type="InterPro" id="IPR011049">
    <property type="entry name" value="Serralysin-like_metalloprot_C"/>
</dbReference>
<evidence type="ECO:0000259" key="12">
    <source>
        <dbReference type="SMART" id="SM00235"/>
    </source>
</evidence>
<dbReference type="SUPFAM" id="SSF55486">
    <property type="entry name" value="Metalloproteases ('zincins'), catalytic domain"/>
    <property type="match status" value="1"/>
</dbReference>
<dbReference type="PANTHER" id="PTHR38340">
    <property type="entry name" value="S-LAYER PROTEIN"/>
    <property type="match status" value="1"/>
</dbReference>
<dbReference type="Pfam" id="PF00413">
    <property type="entry name" value="Peptidase_M10"/>
    <property type="match status" value="1"/>
</dbReference>
<dbReference type="Proteomes" id="UP000581189">
    <property type="component" value="Unassembled WGS sequence"/>
</dbReference>
<dbReference type="InterPro" id="IPR013858">
    <property type="entry name" value="Peptidase_M10B_C"/>
</dbReference>
<keyword evidence="7" id="KW-0677">Repeat</keyword>
<comment type="cofactor">
    <cofactor evidence="1">
        <name>Ca(2+)</name>
        <dbReference type="ChEBI" id="CHEBI:29108"/>
    </cofactor>
</comment>
<evidence type="ECO:0000256" key="6">
    <source>
        <dbReference type="ARBA" id="ARBA00022723"/>
    </source>
</evidence>
<dbReference type="Pfam" id="PF00353">
    <property type="entry name" value="HemolysinCabind"/>
    <property type="match status" value="9"/>
</dbReference>
<proteinExistence type="inferred from homology"/>
<evidence type="ECO:0000256" key="11">
    <source>
        <dbReference type="SAM" id="MobiDB-lite"/>
    </source>
</evidence>
<dbReference type="SUPFAM" id="SSF51120">
    <property type="entry name" value="beta-Roll"/>
    <property type="match status" value="5"/>
</dbReference>
<evidence type="ECO:0000256" key="7">
    <source>
        <dbReference type="ARBA" id="ARBA00022737"/>
    </source>
</evidence>
<dbReference type="SMART" id="SM00235">
    <property type="entry name" value="ZnMc"/>
    <property type="match status" value="1"/>
</dbReference>
<dbReference type="InterPro" id="IPR018511">
    <property type="entry name" value="Hemolysin-typ_Ca-bd_CS"/>
</dbReference>
<comment type="caution">
    <text evidence="13">The sequence shown here is derived from an EMBL/GenBank/DDBJ whole genome shotgun (WGS) entry which is preliminary data.</text>
</comment>
<keyword evidence="5" id="KW-0645">Protease</keyword>
<keyword evidence="10" id="KW-0106">Calcium</keyword>
<dbReference type="PROSITE" id="PS00330">
    <property type="entry name" value="HEMOLYSIN_CALCIUM"/>
    <property type="match status" value="2"/>
</dbReference>
<comment type="similarity">
    <text evidence="3">Belongs to the peptidase M10B family.</text>
</comment>
<keyword evidence="8" id="KW-0378">Hydrolase</keyword>
<dbReference type="Gene3D" id="3.40.390.10">
    <property type="entry name" value="Collagenase (Catalytic Domain)"/>
    <property type="match status" value="1"/>
</dbReference>
<keyword evidence="9" id="KW-0862">Zinc</keyword>
<dbReference type="GO" id="GO:0031012">
    <property type="term" value="C:extracellular matrix"/>
    <property type="evidence" value="ECO:0007669"/>
    <property type="project" value="InterPro"/>
</dbReference>
<dbReference type="InterPro" id="IPR024079">
    <property type="entry name" value="MetalloPept_cat_dom_sf"/>
</dbReference>
<accession>A0A7W4DAJ3</accession>